<keyword evidence="2" id="KW-0472">Membrane</keyword>
<dbReference type="AlphaFoldDB" id="Q9LUR8"/>
<proteinExistence type="evidence at protein level"/>
<feature type="transmembrane region" description="Helical" evidence="2">
    <location>
        <begin position="68"/>
        <end position="94"/>
    </location>
</feature>
<dbReference type="STRING" id="3702.Q9LUR8"/>
<dbReference type="Proteomes" id="UP000006548">
    <property type="component" value="Chromosome 3"/>
</dbReference>
<dbReference type="FunCoup" id="Q9LUR8">
    <property type="interactions" value="58"/>
</dbReference>
<name>Q9LUR8_ARATH</name>
<evidence type="ECO:0000313" key="5">
    <source>
        <dbReference type="EMBL" id="BAB02757.1"/>
    </source>
</evidence>
<feature type="transmembrane region" description="Helical" evidence="2">
    <location>
        <begin position="186"/>
        <end position="210"/>
    </location>
</feature>
<evidence type="ECO:0000256" key="2">
    <source>
        <dbReference type="SAM" id="Phobius"/>
    </source>
</evidence>
<dbReference type="PANTHER" id="PTHR34458:SF5">
    <property type="entry name" value="POLLEN OLE E 1 ALLERGEN AND EXTENSIN FAMILY PROTEIN"/>
    <property type="match status" value="1"/>
</dbReference>
<dbReference type="TAIR" id="AT3G16660"/>
<evidence type="ECO:0000256" key="1">
    <source>
        <dbReference type="SAM" id="MobiDB-lite"/>
    </source>
</evidence>
<dbReference type="ExpressionAtlas" id="Q9LUR8">
    <property type="expression patterns" value="baseline and differential"/>
</dbReference>
<protein>
    <submittedName>
        <fullName evidence="4">Pollen Ole e 1 allergen and extensin family protein</fullName>
    </submittedName>
</protein>
<dbReference type="PANTHER" id="PTHR34458">
    <property type="entry name" value="POLLEN OLE E 1 ALLERGEN AND EXTENSIN FAMILY PROTEIN-RELATED"/>
    <property type="match status" value="1"/>
</dbReference>
<dbReference type="RefSeq" id="NP_001326202.1">
    <property type="nucleotide sequence ID" value="NM_001338248.1"/>
</dbReference>
<dbReference type="ProteomicsDB" id="191922"/>
<reference evidence="4" key="4">
    <citation type="submission" date="2016-05" db="EMBL/GenBank/DDBJ databases">
        <authorList>
            <person name="Krishnakumar V."/>
            <person name="Cheng C.-Y."/>
            <person name="Chan A.P."/>
            <person name="Schobel S."/>
            <person name="Kim M."/>
            <person name="Ferlanti E.S."/>
            <person name="Belyaeva I."/>
            <person name="Rosen B.D."/>
            <person name="Micklem G."/>
            <person name="Miller J.R."/>
            <person name="Vaughn M."/>
            <person name="Town C.D."/>
        </authorList>
    </citation>
    <scope>NUCLEOTIDE SEQUENCE</scope>
</reference>
<reference evidence="5" key="1">
    <citation type="journal article" date="2000" name="DNA Res.">
        <title>Structural analysis of Arabidopsis thaliana chromosome 3. I. Sequence features of the regions of 4,504,864 bp covered by sixty P1 and TAC clones.</title>
        <authorList>
            <person name="Sato S."/>
            <person name="Nakamura Y."/>
            <person name="Kaneko T."/>
            <person name="Katoh T."/>
            <person name="Asamizu E."/>
            <person name="Tabata S."/>
        </authorList>
    </citation>
    <scope>NUCLEOTIDE SEQUENCE [LARGE SCALE GENOMIC DNA]</scope>
</reference>
<dbReference type="Araport" id="AT3G16660"/>
<dbReference type="OrthoDB" id="905355at2759"/>
<reference evidence="4" key="3">
    <citation type="submission" date="2011-02" db="EMBL/GenBank/DDBJ databases">
        <authorList>
            <consortium name="TAIR"/>
            <person name="Swarbreck D."/>
            <person name="Lamesch P."/>
            <person name="Wilks C."/>
            <person name="Huala E."/>
        </authorList>
    </citation>
    <scope>NUCLEOTIDE SEQUENCE</scope>
</reference>
<dbReference type="GeneID" id="820918"/>
<evidence type="ECO:0000313" key="4">
    <source>
        <dbReference type="EMBL" id="ANM64155.1"/>
    </source>
</evidence>
<gene>
    <name evidence="3 4" type="ordered locus">At3g16660</name>
</gene>
<keyword evidence="7 8" id="KW-1267">Proteomics identification</keyword>
<dbReference type="Pfam" id="PF01190">
    <property type="entry name" value="Pollen_Ole_e_1"/>
    <property type="match status" value="1"/>
</dbReference>
<organism evidence="5">
    <name type="scientific">Arabidopsis thaliana</name>
    <name type="common">Mouse-ear cress</name>
    <dbReference type="NCBI Taxonomy" id="3702"/>
    <lineage>
        <taxon>Eukaryota</taxon>
        <taxon>Viridiplantae</taxon>
        <taxon>Streptophyta</taxon>
        <taxon>Embryophyta</taxon>
        <taxon>Tracheophyta</taxon>
        <taxon>Spermatophyta</taxon>
        <taxon>Magnoliopsida</taxon>
        <taxon>eudicotyledons</taxon>
        <taxon>Gunneridae</taxon>
        <taxon>Pentapetalae</taxon>
        <taxon>rosids</taxon>
        <taxon>malvids</taxon>
        <taxon>Brassicales</taxon>
        <taxon>Brassicaceae</taxon>
        <taxon>Camelineae</taxon>
        <taxon>Arabidopsis</taxon>
    </lineage>
</organism>
<evidence type="ECO:0000313" key="6">
    <source>
        <dbReference type="Proteomes" id="UP000006548"/>
    </source>
</evidence>
<keyword evidence="6" id="KW-1185">Reference proteome</keyword>
<dbReference type="InterPro" id="IPR040404">
    <property type="entry name" value="Phylloplanin-like"/>
</dbReference>
<accession>Q9LUR8</accession>
<evidence type="ECO:0000313" key="3">
    <source>
        <dbReference type="Araport" id="AT3G16660"/>
    </source>
</evidence>
<dbReference type="eggNOG" id="ENOG502S17U">
    <property type="taxonomic scope" value="Eukaryota"/>
</dbReference>
<reference evidence="4 6" key="2">
    <citation type="journal article" date="2000" name="Nature">
        <title>Sequence and analysis of chromosome 3 of the plant Arabidopsis thaliana.</title>
        <authorList>
            <consortium name="European Union Chromosome 3 Arabidopsis Sequencing Consortium"/>
            <consortium name="Institute for Genomic Research"/>
            <consortium name="Kazusa DNA Research Institute"/>
            <person name="Salanoubat M."/>
            <person name="Lemcke K."/>
            <person name="Rieger M."/>
            <person name="Ansorge W."/>
            <person name="Unseld M."/>
            <person name="Fartmann B."/>
            <person name="Valle G."/>
            <person name="Blocker H."/>
            <person name="Perez-Alonso M."/>
            <person name="Obermaier B."/>
            <person name="Delseny M."/>
            <person name="Boutry M."/>
            <person name="Grivell L.A."/>
            <person name="Mache R."/>
            <person name="Puigdomenech P."/>
            <person name="De Simone V."/>
            <person name="Choisne N."/>
            <person name="Artiguenave F."/>
            <person name="Robert C."/>
            <person name="Brottier P."/>
            <person name="Wincker P."/>
            <person name="Cattolico L."/>
            <person name="Weissenbach J."/>
            <person name="Saurin W."/>
            <person name="Quetier F."/>
            <person name="Schafer M."/>
            <person name="Muller-Auer S."/>
            <person name="Gabel C."/>
            <person name="Fuchs M."/>
            <person name="Benes V."/>
            <person name="Wurmbach E."/>
            <person name="Drzonek H."/>
            <person name="Erfle H."/>
            <person name="Jordan N."/>
            <person name="Bangert S."/>
            <person name="Wiedelmann R."/>
            <person name="Kranz H."/>
            <person name="Voss H."/>
            <person name="Holland R."/>
            <person name="Brandt P."/>
            <person name="Nyakatura G."/>
            <person name="Vezzi A."/>
            <person name="D'Angelo M."/>
            <person name="Pallavicini A."/>
            <person name="Toppo S."/>
            <person name="Simionati B."/>
            <person name="Conrad A."/>
            <person name="Hornischer K."/>
            <person name="Kauer G."/>
            <person name="Lohnert T.H."/>
            <person name="Nordsiek G."/>
            <person name="Reichelt J."/>
            <person name="Scharfe M."/>
            <person name="Schon O."/>
            <person name="Bargues M."/>
            <person name="Terol J."/>
            <person name="Climent J."/>
            <person name="Navarro P."/>
            <person name="Collado C."/>
            <person name="Perez-Perez A."/>
            <person name="Ottenwalder B."/>
            <person name="Duchemin D."/>
            <person name="Cooke R."/>
            <person name="Laudie M."/>
            <person name="Berger-Llauro C."/>
            <person name="Purnelle B."/>
            <person name="Masuy D."/>
            <person name="de Haan M."/>
            <person name="Maarse A.C."/>
            <person name="Alcaraz J.P."/>
            <person name="Cottet A."/>
            <person name="Casacuberta E."/>
            <person name="Monfort A."/>
            <person name="Argiriou A."/>
            <person name="flores M."/>
            <person name="Liguori R."/>
            <person name="Vitale D."/>
            <person name="Mannhaupt G."/>
            <person name="Haase D."/>
            <person name="Schoof H."/>
            <person name="Rudd S."/>
            <person name="Zaccaria P."/>
            <person name="Mewes H.W."/>
            <person name="Mayer K.F."/>
            <person name="Kaul S."/>
            <person name="Town C.D."/>
            <person name="Koo H.L."/>
            <person name="Tallon L.J."/>
            <person name="Jenkins J."/>
            <person name="Rooney T."/>
            <person name="Rizzo M."/>
            <person name="Walts A."/>
            <person name="Utterback T."/>
            <person name="Fujii C.Y."/>
            <person name="Shea T.P."/>
            <person name="Creasy T.H."/>
            <person name="Haas B."/>
            <person name="Maiti R."/>
            <person name="Wu D."/>
            <person name="Peterson J."/>
            <person name="Van Aken S."/>
            <person name="Pai G."/>
            <person name="Militscher J."/>
            <person name="Sellers P."/>
            <person name="Gill J.E."/>
            <person name="Feldblyum T.V."/>
            <person name="Preuss D."/>
            <person name="Lin X."/>
            <person name="Nierman W.C."/>
            <person name="Salzberg S.L."/>
            <person name="White O."/>
            <person name="Venter J.C."/>
            <person name="Fraser C.M."/>
            <person name="Kaneko T."/>
            <person name="Nakamura Y."/>
            <person name="Sato S."/>
            <person name="Kato T."/>
            <person name="Asamizu E."/>
            <person name="Sasamoto S."/>
            <person name="Kimura T."/>
            <person name="Idesawa K."/>
            <person name="Kawashima K."/>
            <person name="Kishida Y."/>
            <person name="Kiyokawa C."/>
            <person name="Kohara M."/>
            <person name="Matsumoto M."/>
            <person name="Matsuno A."/>
            <person name="Muraki A."/>
            <person name="Nakayama S."/>
            <person name="Nakazaki N."/>
            <person name="Shinpo S."/>
            <person name="Takeuchi C."/>
            <person name="Wada T."/>
            <person name="Watanabe A."/>
            <person name="Yamada M."/>
            <person name="Yasuda M."/>
            <person name="Tabata S."/>
        </authorList>
    </citation>
    <scope>NUCLEOTIDE SEQUENCE [LARGE SCALE GENOMIC DNA]</scope>
    <source>
        <strain evidence="6">cv. Columbia</strain>
    </source>
</reference>
<evidence type="ECO:0007829" key="8">
    <source>
        <dbReference type="ProteomicsDB" id="Q9LUR8"/>
    </source>
</evidence>
<dbReference type="KEGG" id="ath:AT3G16660"/>
<dbReference type="EMBL" id="CP002686">
    <property type="protein sequence ID" value="ANM64155.1"/>
    <property type="molecule type" value="Genomic_DNA"/>
</dbReference>
<keyword evidence="2" id="KW-1133">Transmembrane helix</keyword>
<sequence length="211" mass="21311">MGEDTLSHPKPKATQTHTPKKKKKAFTFNSSMAMLKNKHMTVSLILVCLVVVSPMAEAQLGLGGSGGLGGLIGGLVGGLGGLVGGLVGGILNLVNINGVVFCSLNGAPSGTSTPAFANAGVELQCGRQNRVVSTATTNAAGLFSLPTDSIQMLLSTLLSDCRVVVTTPLSTCNANLPSVGNLVSRLAMIGNSLTGLLNIISIIPAGFGLLN</sequence>
<keyword evidence="2" id="KW-0812">Transmembrane</keyword>
<evidence type="ECO:0007829" key="7">
    <source>
        <dbReference type="PeptideAtlas" id="Q9LUR8"/>
    </source>
</evidence>
<reference evidence="6" key="5">
    <citation type="journal article" date="2017" name="Plant J.">
        <title>Araport11: a complete reannotation of the Arabidopsis thaliana reference genome.</title>
        <authorList>
            <person name="Cheng C.Y."/>
            <person name="Krishnakumar V."/>
            <person name="Chan A.P."/>
            <person name="Thibaud-Nissen F."/>
            <person name="Schobel S."/>
            <person name="Town C.D."/>
        </authorList>
    </citation>
    <scope>GENOME REANNOTATION</scope>
    <source>
        <strain evidence="6">cv. Columbia</strain>
    </source>
</reference>
<dbReference type="EMBL" id="AB022217">
    <property type="protein sequence ID" value="BAB02757.1"/>
    <property type="molecule type" value="Genomic_DNA"/>
</dbReference>
<feature type="region of interest" description="Disordered" evidence="1">
    <location>
        <begin position="1"/>
        <end position="22"/>
    </location>
</feature>